<sequence length="101" mass="11015">MMQLPLESECTTPDFVTELLSENDTVLTFVCFVLGWLVCRAGLPTRVNAAAWHKGLLGKLSEKVHLGKCAAPEEVLRLPASGRFSVTPRRSSSCENLGRLG</sequence>
<reference evidence="1" key="1">
    <citation type="submission" date="2023-08" db="EMBL/GenBank/DDBJ databases">
        <authorList>
            <person name="Chen Y."/>
            <person name="Shah S."/>
            <person name="Dougan E. K."/>
            <person name="Thang M."/>
            <person name="Chan C."/>
        </authorList>
    </citation>
    <scope>NUCLEOTIDE SEQUENCE</scope>
</reference>
<dbReference type="AlphaFoldDB" id="A0AA36JLT5"/>
<evidence type="ECO:0000313" key="2">
    <source>
        <dbReference type="Proteomes" id="UP001178507"/>
    </source>
</evidence>
<name>A0AA36JLT5_9DINO</name>
<protein>
    <submittedName>
        <fullName evidence="1">Uncharacterized protein</fullName>
    </submittedName>
</protein>
<organism evidence="1 2">
    <name type="scientific">Effrenium voratum</name>
    <dbReference type="NCBI Taxonomy" id="2562239"/>
    <lineage>
        <taxon>Eukaryota</taxon>
        <taxon>Sar</taxon>
        <taxon>Alveolata</taxon>
        <taxon>Dinophyceae</taxon>
        <taxon>Suessiales</taxon>
        <taxon>Symbiodiniaceae</taxon>
        <taxon>Effrenium</taxon>
    </lineage>
</organism>
<gene>
    <name evidence="1" type="ORF">EVOR1521_LOCUS29073</name>
</gene>
<keyword evidence="2" id="KW-1185">Reference proteome</keyword>
<proteinExistence type="predicted"/>
<accession>A0AA36JLT5</accession>
<comment type="caution">
    <text evidence="1">The sequence shown here is derived from an EMBL/GenBank/DDBJ whole genome shotgun (WGS) entry which is preliminary data.</text>
</comment>
<dbReference type="Proteomes" id="UP001178507">
    <property type="component" value="Unassembled WGS sequence"/>
</dbReference>
<evidence type="ECO:0000313" key="1">
    <source>
        <dbReference type="EMBL" id="CAJ1407353.1"/>
    </source>
</evidence>
<dbReference type="EMBL" id="CAUJNA010003669">
    <property type="protein sequence ID" value="CAJ1407353.1"/>
    <property type="molecule type" value="Genomic_DNA"/>
</dbReference>